<evidence type="ECO:0000313" key="2">
    <source>
        <dbReference type="EMBL" id="ABI41727.1"/>
    </source>
</evidence>
<protein>
    <submittedName>
        <fullName evidence="2">Putative phage protein</fullName>
    </submittedName>
</protein>
<proteinExistence type="predicted"/>
<name>Q0HYS8_SHESR</name>
<reference evidence="2" key="1">
    <citation type="submission" date="2006-08" db="EMBL/GenBank/DDBJ databases">
        <title>Complete sequence of Chromosome1 of Shewanella sp. MR-7.</title>
        <authorList>
            <consortium name="US DOE Joint Genome Institute"/>
            <person name="Copeland A."/>
            <person name="Lucas S."/>
            <person name="Lapidus A."/>
            <person name="Barry K."/>
            <person name="Detter J.C."/>
            <person name="Glavina del Rio T."/>
            <person name="Hammon N."/>
            <person name="Israni S."/>
            <person name="Dalin E."/>
            <person name="Tice H."/>
            <person name="Pitluck S."/>
            <person name="Kiss H."/>
            <person name="Brettin T."/>
            <person name="Bruce D."/>
            <person name="Han C."/>
            <person name="Tapia R."/>
            <person name="Gilna P."/>
            <person name="Schmutz J."/>
            <person name="Larimer F."/>
            <person name="Land M."/>
            <person name="Hauser L."/>
            <person name="Kyrpides N."/>
            <person name="Mikhailova N."/>
            <person name="Nealson K."/>
            <person name="Konstantinidis K."/>
            <person name="Klappenbach J."/>
            <person name="Tiedje J."/>
            <person name="Richardson P."/>
        </authorList>
    </citation>
    <scope>NUCLEOTIDE SEQUENCE</scope>
    <source>
        <strain evidence="2">MR-7</strain>
    </source>
</reference>
<dbReference type="HOGENOM" id="CLU_102102_1_0_6"/>
<dbReference type="AlphaFoldDB" id="Q0HYS8"/>
<organism evidence="2">
    <name type="scientific">Shewanella sp. (strain MR-7)</name>
    <dbReference type="NCBI Taxonomy" id="60481"/>
    <lineage>
        <taxon>Bacteria</taxon>
        <taxon>Pseudomonadati</taxon>
        <taxon>Pseudomonadota</taxon>
        <taxon>Gammaproteobacteria</taxon>
        <taxon>Alteromonadales</taxon>
        <taxon>Shewanellaceae</taxon>
        <taxon>Shewanella</taxon>
    </lineage>
</organism>
<dbReference type="EMBL" id="CP000444">
    <property type="protein sequence ID" value="ABI41727.1"/>
    <property type="molecule type" value="Genomic_DNA"/>
</dbReference>
<dbReference type="KEGG" id="shm:Shewmr7_0727"/>
<evidence type="ECO:0000256" key="1">
    <source>
        <dbReference type="SAM" id="MobiDB-lite"/>
    </source>
</evidence>
<feature type="region of interest" description="Disordered" evidence="1">
    <location>
        <begin position="41"/>
        <end position="72"/>
    </location>
</feature>
<accession>Q0HYS8</accession>
<sequence length="240" mass="27343">MSLSIVAKNIEQTQLQLALIAMPAKKRQRILWRMADLIKKRSQSNAKGQKNLDGTPWAERKRKRKSGAQKDKMFRYLPNSLTASSTPQFGTVSFKKKTKGKAKFHAGTIANQHAKGARIHKESAKHAQAMQAYEARKGLDKGNATRGQARFLVKLGCKRRGQKGKYIRSTVKWIVENMSFLQAGLVISSLQGKEKHDAWDIKLPERNFLGINRSEEMKVFKRVMQGMNYGWQVKKQDMRG</sequence>
<gene>
    <name evidence="2" type="ordered locus">Shewmr7_0727</name>
</gene>